<keyword evidence="3" id="KW-1185">Reference proteome</keyword>
<dbReference type="AlphaFoldDB" id="A0A2N7U9M3"/>
<organism evidence="2 3">
    <name type="scientific">Billgrantia endophytica</name>
    <dbReference type="NCBI Taxonomy" id="2033802"/>
    <lineage>
        <taxon>Bacteria</taxon>
        <taxon>Pseudomonadati</taxon>
        <taxon>Pseudomonadota</taxon>
        <taxon>Gammaproteobacteria</taxon>
        <taxon>Oceanospirillales</taxon>
        <taxon>Halomonadaceae</taxon>
        <taxon>Billgrantia</taxon>
    </lineage>
</organism>
<protein>
    <recommendedName>
        <fullName evidence="4">DUF2214 domain-containing protein</fullName>
    </recommendedName>
</protein>
<evidence type="ECO:0000313" key="3">
    <source>
        <dbReference type="Proteomes" id="UP000235803"/>
    </source>
</evidence>
<name>A0A2N7U9M3_9GAMM</name>
<feature type="transmembrane region" description="Helical" evidence="1">
    <location>
        <begin position="22"/>
        <end position="44"/>
    </location>
</feature>
<keyword evidence="1" id="KW-0812">Transmembrane</keyword>
<dbReference type="Proteomes" id="UP000235803">
    <property type="component" value="Unassembled WGS sequence"/>
</dbReference>
<feature type="transmembrane region" description="Helical" evidence="1">
    <location>
        <begin position="64"/>
        <end position="85"/>
    </location>
</feature>
<comment type="caution">
    <text evidence="2">The sequence shown here is derived from an EMBL/GenBank/DDBJ whole genome shotgun (WGS) entry which is preliminary data.</text>
</comment>
<accession>A0A2N7U9M3</accession>
<evidence type="ECO:0000313" key="2">
    <source>
        <dbReference type="EMBL" id="PMR77134.1"/>
    </source>
</evidence>
<keyword evidence="1" id="KW-0472">Membrane</keyword>
<reference evidence="2 3" key="1">
    <citation type="submission" date="2018-01" db="EMBL/GenBank/DDBJ databases">
        <title>Halomonas endophytica sp. nov., isolated from storage liquid in the stems of Populus euphratica.</title>
        <authorList>
            <person name="Chen C."/>
        </authorList>
    </citation>
    <scope>NUCLEOTIDE SEQUENCE [LARGE SCALE GENOMIC DNA]</scope>
    <source>
        <strain evidence="2 3">MC28</strain>
    </source>
</reference>
<evidence type="ECO:0000256" key="1">
    <source>
        <dbReference type="SAM" id="Phobius"/>
    </source>
</evidence>
<dbReference type="RefSeq" id="WP_102652077.1">
    <property type="nucleotide sequence ID" value="NZ_PNRF01000009.1"/>
</dbReference>
<evidence type="ECO:0008006" key="4">
    <source>
        <dbReference type="Google" id="ProtNLM"/>
    </source>
</evidence>
<gene>
    <name evidence="2" type="ORF">C1H69_03780</name>
</gene>
<keyword evidence="1" id="KW-1133">Transmembrane helix</keyword>
<proteinExistence type="predicted"/>
<feature type="transmembrane region" description="Helical" evidence="1">
    <location>
        <begin position="128"/>
        <end position="150"/>
    </location>
</feature>
<sequence>MEELLTRLAETSLAQWMRLSRWGYAIVNTLHVVGISLLIGAITALDLRLLGWRRELPLAALGRLLQAVAIGGLLLAITMGGLLFLADPAGYAAMTLFQLKLGLIGLAVVNAMLINLGPGLANSSPRRLRITGALSLALWLCALAAGRFLAFVG</sequence>
<feature type="transmembrane region" description="Helical" evidence="1">
    <location>
        <begin position="91"/>
        <end position="116"/>
    </location>
</feature>
<dbReference type="EMBL" id="PNRF01000009">
    <property type="protein sequence ID" value="PMR77134.1"/>
    <property type="molecule type" value="Genomic_DNA"/>
</dbReference>
<dbReference type="OrthoDB" id="7063120at2"/>